<accession>A0AAV7HY08</accession>
<gene>
    <name evidence="1" type="ORF">KQX54_015996</name>
</gene>
<sequence>MDSMNGIKYSVCLKVTYILRLIAHEEMKKEETKRLSGQLHQRKRYESFRRSILAFHENSPAFKQLLALSTAPLWHRRQVKNVLVLVKNFWESHLLDESEIEILKNDGIAHRAAMHSYCFLYYSQPVLYGITTLPPILLDIIVPLNETRERIFIFHDCYGLDSQKYSS</sequence>
<dbReference type="AlphaFoldDB" id="A0AAV7HY08"/>
<dbReference type="Proteomes" id="UP000826195">
    <property type="component" value="Unassembled WGS sequence"/>
</dbReference>
<comment type="caution">
    <text evidence="1">The sequence shown here is derived from an EMBL/GenBank/DDBJ whole genome shotgun (WGS) entry which is preliminary data.</text>
</comment>
<proteinExistence type="predicted"/>
<keyword evidence="2" id="KW-1185">Reference proteome</keyword>
<reference evidence="1 2" key="1">
    <citation type="journal article" date="2021" name="J. Hered.">
        <title>A chromosome-level genome assembly of the parasitoid wasp, Cotesia glomerata (Hymenoptera: Braconidae).</title>
        <authorList>
            <person name="Pinto B.J."/>
            <person name="Weis J.J."/>
            <person name="Gamble T."/>
            <person name="Ode P.J."/>
            <person name="Paul R."/>
            <person name="Zaspel J.M."/>
        </authorList>
    </citation>
    <scope>NUCLEOTIDE SEQUENCE [LARGE SCALE GENOMIC DNA]</scope>
    <source>
        <strain evidence="1">CgM1</strain>
    </source>
</reference>
<name>A0AAV7HY08_COTGL</name>
<protein>
    <submittedName>
        <fullName evidence="1">Uncharacterized protein</fullName>
    </submittedName>
</protein>
<dbReference type="EMBL" id="JAHXZJ010002982">
    <property type="protein sequence ID" value="KAH0535351.1"/>
    <property type="molecule type" value="Genomic_DNA"/>
</dbReference>
<evidence type="ECO:0000313" key="1">
    <source>
        <dbReference type="EMBL" id="KAH0535351.1"/>
    </source>
</evidence>
<evidence type="ECO:0000313" key="2">
    <source>
        <dbReference type="Proteomes" id="UP000826195"/>
    </source>
</evidence>
<organism evidence="1 2">
    <name type="scientific">Cotesia glomerata</name>
    <name type="common">Lepidopteran parasitic wasp</name>
    <name type="synonym">Apanteles glomeratus</name>
    <dbReference type="NCBI Taxonomy" id="32391"/>
    <lineage>
        <taxon>Eukaryota</taxon>
        <taxon>Metazoa</taxon>
        <taxon>Ecdysozoa</taxon>
        <taxon>Arthropoda</taxon>
        <taxon>Hexapoda</taxon>
        <taxon>Insecta</taxon>
        <taxon>Pterygota</taxon>
        <taxon>Neoptera</taxon>
        <taxon>Endopterygota</taxon>
        <taxon>Hymenoptera</taxon>
        <taxon>Apocrita</taxon>
        <taxon>Ichneumonoidea</taxon>
        <taxon>Braconidae</taxon>
        <taxon>Microgastrinae</taxon>
        <taxon>Cotesia</taxon>
    </lineage>
</organism>